<evidence type="ECO:0000256" key="3">
    <source>
        <dbReference type="ARBA" id="ARBA00023136"/>
    </source>
</evidence>
<feature type="region of interest" description="Disordered" evidence="5">
    <location>
        <begin position="291"/>
        <end position="310"/>
    </location>
</feature>
<dbReference type="GO" id="GO:0016020">
    <property type="term" value="C:membrane"/>
    <property type="evidence" value="ECO:0007669"/>
    <property type="project" value="UniProtKB-SubCell"/>
</dbReference>
<evidence type="ECO:0000256" key="5">
    <source>
        <dbReference type="SAM" id="MobiDB-lite"/>
    </source>
</evidence>
<dbReference type="Proteomes" id="UP001314229">
    <property type="component" value="Unassembled WGS sequence"/>
</dbReference>
<keyword evidence="2" id="KW-0597">Phosphoprotein</keyword>
<feature type="coiled-coil region" evidence="4">
    <location>
        <begin position="166"/>
        <end position="232"/>
    </location>
</feature>
<dbReference type="PROSITE" id="PS00930">
    <property type="entry name" value="RDS_ROM1"/>
    <property type="match status" value="1"/>
</dbReference>
<reference evidence="6 7" key="1">
    <citation type="submission" date="2024-01" db="EMBL/GenBank/DDBJ databases">
        <authorList>
            <person name="Alioto T."/>
            <person name="Alioto T."/>
            <person name="Gomez Garrido J."/>
        </authorList>
    </citation>
    <scope>NUCLEOTIDE SEQUENCE [LARGE SCALE GENOMIC DNA]</scope>
</reference>
<comment type="caution">
    <text evidence="6">The sequence shown here is derived from an EMBL/GenBank/DDBJ whole genome shotgun (WGS) entry which is preliminary data.</text>
</comment>
<dbReference type="AlphaFoldDB" id="A0AAV1PPM8"/>
<name>A0AAV1PPM8_SCOSC</name>
<dbReference type="PANTHER" id="PTHR28664:SF3">
    <property type="entry name" value="TIGHT JUNCTION-ASSOCIATED PROTEIN 1"/>
    <property type="match status" value="1"/>
</dbReference>
<proteinExistence type="predicted"/>
<organism evidence="6 7">
    <name type="scientific">Scomber scombrus</name>
    <name type="common">Atlantic mackerel</name>
    <name type="synonym">Scomber vernalis</name>
    <dbReference type="NCBI Taxonomy" id="13677"/>
    <lineage>
        <taxon>Eukaryota</taxon>
        <taxon>Metazoa</taxon>
        <taxon>Chordata</taxon>
        <taxon>Craniata</taxon>
        <taxon>Vertebrata</taxon>
        <taxon>Euteleostomi</taxon>
        <taxon>Actinopterygii</taxon>
        <taxon>Neopterygii</taxon>
        <taxon>Teleostei</taxon>
        <taxon>Neoteleostei</taxon>
        <taxon>Acanthomorphata</taxon>
        <taxon>Pelagiaria</taxon>
        <taxon>Scombriformes</taxon>
        <taxon>Scombridae</taxon>
        <taxon>Scomber</taxon>
    </lineage>
</organism>
<dbReference type="GO" id="GO:0007601">
    <property type="term" value="P:visual perception"/>
    <property type="evidence" value="ECO:0007669"/>
    <property type="project" value="InterPro"/>
</dbReference>
<feature type="compositionally biased region" description="Basic and acidic residues" evidence="5">
    <location>
        <begin position="329"/>
        <end position="348"/>
    </location>
</feature>
<dbReference type="GO" id="GO:0007030">
    <property type="term" value="P:Golgi organization"/>
    <property type="evidence" value="ECO:0007669"/>
    <property type="project" value="TreeGrafter"/>
</dbReference>
<feature type="compositionally biased region" description="Acidic residues" evidence="5">
    <location>
        <begin position="300"/>
        <end position="310"/>
    </location>
</feature>
<evidence type="ECO:0000313" key="6">
    <source>
        <dbReference type="EMBL" id="CAK6973733.1"/>
    </source>
</evidence>
<dbReference type="PRINTS" id="PR00218">
    <property type="entry name" value="PERIPHERNRDS"/>
</dbReference>
<dbReference type="GO" id="GO:0005802">
    <property type="term" value="C:trans-Golgi network"/>
    <property type="evidence" value="ECO:0007669"/>
    <property type="project" value="TreeGrafter"/>
</dbReference>
<keyword evidence="4" id="KW-0175">Coiled coil</keyword>
<evidence type="ECO:0000256" key="4">
    <source>
        <dbReference type="SAM" id="Coils"/>
    </source>
</evidence>
<dbReference type="PANTHER" id="PTHR28664">
    <property type="entry name" value="TIGHT JUNCTION-ASSOCIATED PROTEIN 1"/>
    <property type="match status" value="1"/>
</dbReference>
<dbReference type="InterPro" id="IPR018498">
    <property type="entry name" value="Peripherin/rom-1_CS"/>
</dbReference>
<evidence type="ECO:0000313" key="7">
    <source>
        <dbReference type="Proteomes" id="UP001314229"/>
    </source>
</evidence>
<dbReference type="InterPro" id="IPR043441">
    <property type="entry name" value="Tjap1/BEGAIN"/>
</dbReference>
<dbReference type="EMBL" id="CAWUFR010000237">
    <property type="protein sequence ID" value="CAK6973733.1"/>
    <property type="molecule type" value="Genomic_DNA"/>
</dbReference>
<protein>
    <submittedName>
        <fullName evidence="6">Uncharacterized protein</fullName>
    </submittedName>
</protein>
<dbReference type="InterPro" id="IPR000830">
    <property type="entry name" value="Peripherin/rom-1"/>
</dbReference>
<keyword evidence="7" id="KW-1185">Reference proteome</keyword>
<feature type="region of interest" description="Disordered" evidence="5">
    <location>
        <begin position="325"/>
        <end position="354"/>
    </location>
</feature>
<evidence type="ECO:0000256" key="2">
    <source>
        <dbReference type="ARBA" id="ARBA00022553"/>
    </source>
</evidence>
<keyword evidence="3" id="KW-0472">Membrane</keyword>
<gene>
    <name evidence="6" type="ORF">FSCOSCO3_A033890</name>
</gene>
<evidence type="ECO:0000256" key="1">
    <source>
        <dbReference type="ARBA" id="ARBA00004170"/>
    </source>
</evidence>
<sequence length="723" mass="80444">METTIVRLISITMETTTVKAISIIMETTTVQAITITTETTIAKLISITMENTTVQAISIIMETTTVQAISITMETITVQAIITTMETTTVKAIITTMETTTVQAISITTETILVQTISITMEITIEKTHELGRMMVFQGQNEGLHQSLLKTAVRMECLGEEFMSSQKVLEAELQRTRVELSTLTERFKRLHDNCSSAQQTNNLLEQKLHSVTQSLEGERERLNFRISALTEQLTDAKFANSVETYNVTSVLHKTDHHFHSDDAINQMILPIAPPPAQFMDSLNYGKVKAAGQEQSLGSVPEEEESDWSEMGEDTPRFILTGSNRGQAWRHQEGDLDKDSESGGEEIVRRPSPCPMQIPHLQFTIHKEILPVAQSSAFPSGFKNLPDHMTGEGAYRITTSPNLGSAMLIRSASLEEIPLACHHRQKELRGTEAMMDLHHPGVEAIEDSDNEIIHHWRTSNDRDAVIMSLSDADSSLASLQSAERMLNHFIRETQPSEGKGQGRAEVHGWTGGIPDEVLKGWSSFTVRASDPGSDPGHALEEQKKLPCYHCDAGLDILTKNSIVPRCHIALLPLFPRRIKSNVDGRYLLDGVPFSCCNPSSPRPCIQYQLTNNSAHYNYQYQTEELNIHLRGCREALVNYYMGLMNTIGAGVLSVFLLQSSVLVSLRLLQTSMEAVEGNENTEIETEGYLLEKGIKETIMEYLDPVLKFLLLTNQVEEGGETTPA</sequence>
<accession>A0AAV1PPM8</accession>
<comment type="subcellular location">
    <subcellularLocation>
        <location evidence="1">Membrane</location>
        <topology evidence="1">Peripheral membrane protein</topology>
    </subcellularLocation>
</comment>